<dbReference type="EMBL" id="KZ825054">
    <property type="protein sequence ID" value="RAH63073.1"/>
    <property type="molecule type" value="Genomic_DNA"/>
</dbReference>
<protein>
    <submittedName>
        <fullName evidence="1">Uncharacterized protein</fullName>
    </submittedName>
</protein>
<dbReference type="AlphaFoldDB" id="A0A8G1RBD7"/>
<dbReference type="Proteomes" id="UP000249526">
    <property type="component" value="Unassembled WGS sequence"/>
</dbReference>
<name>A0A8G1RBD7_9EURO</name>
<organism evidence="1 2">
    <name type="scientific">Aspergillus piperis CBS 112811</name>
    <dbReference type="NCBI Taxonomy" id="1448313"/>
    <lineage>
        <taxon>Eukaryota</taxon>
        <taxon>Fungi</taxon>
        <taxon>Dikarya</taxon>
        <taxon>Ascomycota</taxon>
        <taxon>Pezizomycotina</taxon>
        <taxon>Eurotiomycetes</taxon>
        <taxon>Eurotiomycetidae</taxon>
        <taxon>Eurotiales</taxon>
        <taxon>Aspergillaceae</taxon>
        <taxon>Aspergillus</taxon>
        <taxon>Aspergillus subgen. Circumdati</taxon>
    </lineage>
</organism>
<accession>A0A8G1RBD7</accession>
<dbReference type="RefSeq" id="XP_025520995.1">
    <property type="nucleotide sequence ID" value="XM_025654292.1"/>
</dbReference>
<dbReference type="GeneID" id="37157694"/>
<sequence>MANQCSGHVFVIVQATNGNILTWRCSDCNSGPFVAIWRCKIFTHAFLPLNRLIRTFPKTSEKPSAALLAPYLPKAYQPFLARLDLNQFSHFVCFSIRFGFSCNSLKKIFSPSLRHTAHCPLGLLVSQIGVGSTEERLCFVVWSNRISSYSGQISIDQHQSCGYLIVTEYHSMSRDQRRCI</sequence>
<evidence type="ECO:0000313" key="1">
    <source>
        <dbReference type="EMBL" id="RAH63073.1"/>
    </source>
</evidence>
<gene>
    <name evidence="1" type="ORF">BO85DRAFT_17258</name>
</gene>
<keyword evidence="2" id="KW-1185">Reference proteome</keyword>
<evidence type="ECO:0000313" key="2">
    <source>
        <dbReference type="Proteomes" id="UP000249526"/>
    </source>
</evidence>
<proteinExistence type="predicted"/>
<reference evidence="1 2" key="1">
    <citation type="submission" date="2018-02" db="EMBL/GenBank/DDBJ databases">
        <title>The genomes of Aspergillus section Nigri reveals drivers in fungal speciation.</title>
        <authorList>
            <consortium name="DOE Joint Genome Institute"/>
            <person name="Vesth T.C."/>
            <person name="Nybo J."/>
            <person name="Theobald S."/>
            <person name="Brandl J."/>
            <person name="Frisvad J.C."/>
            <person name="Nielsen K.F."/>
            <person name="Lyhne E.K."/>
            <person name="Kogle M.E."/>
            <person name="Kuo A."/>
            <person name="Riley R."/>
            <person name="Clum A."/>
            <person name="Nolan M."/>
            <person name="Lipzen A."/>
            <person name="Salamov A."/>
            <person name="Henrissat B."/>
            <person name="Wiebenga A."/>
            <person name="De vries R.P."/>
            <person name="Grigoriev I.V."/>
            <person name="Mortensen U.H."/>
            <person name="Andersen M.R."/>
            <person name="Baker S.E."/>
        </authorList>
    </citation>
    <scope>NUCLEOTIDE SEQUENCE [LARGE SCALE GENOMIC DNA]</scope>
    <source>
        <strain evidence="1 2">CBS 112811</strain>
    </source>
</reference>